<protein>
    <recommendedName>
        <fullName evidence="5">Fibronectin type-III domain-containing protein</fullName>
    </recommendedName>
</protein>
<keyword evidence="2" id="KW-1133">Transmembrane helix</keyword>
<dbReference type="Proteomes" id="UP000747542">
    <property type="component" value="Unassembled WGS sequence"/>
</dbReference>
<proteinExistence type="predicted"/>
<organism evidence="3 4">
    <name type="scientific">Homarus americanus</name>
    <name type="common">American lobster</name>
    <dbReference type="NCBI Taxonomy" id="6706"/>
    <lineage>
        <taxon>Eukaryota</taxon>
        <taxon>Metazoa</taxon>
        <taxon>Ecdysozoa</taxon>
        <taxon>Arthropoda</taxon>
        <taxon>Crustacea</taxon>
        <taxon>Multicrustacea</taxon>
        <taxon>Malacostraca</taxon>
        <taxon>Eumalacostraca</taxon>
        <taxon>Eucarida</taxon>
        <taxon>Decapoda</taxon>
        <taxon>Pleocyemata</taxon>
        <taxon>Astacidea</taxon>
        <taxon>Nephropoidea</taxon>
        <taxon>Nephropidae</taxon>
        <taxon>Homarus</taxon>
    </lineage>
</organism>
<dbReference type="CDD" id="cd00063">
    <property type="entry name" value="FN3"/>
    <property type="match status" value="1"/>
</dbReference>
<accession>A0A8J5JJ07</accession>
<keyword evidence="2" id="KW-0472">Membrane</keyword>
<dbReference type="Gene3D" id="2.60.40.10">
    <property type="entry name" value="Immunoglobulins"/>
    <property type="match status" value="1"/>
</dbReference>
<dbReference type="InterPro" id="IPR003961">
    <property type="entry name" value="FN3_dom"/>
</dbReference>
<evidence type="ECO:0000256" key="1">
    <source>
        <dbReference type="SAM" id="MobiDB-lite"/>
    </source>
</evidence>
<feature type="region of interest" description="Disordered" evidence="1">
    <location>
        <begin position="275"/>
        <end position="306"/>
    </location>
</feature>
<evidence type="ECO:0008006" key="5">
    <source>
        <dbReference type="Google" id="ProtNLM"/>
    </source>
</evidence>
<keyword evidence="4" id="KW-1185">Reference proteome</keyword>
<name>A0A8J5JJ07_HOMAM</name>
<evidence type="ECO:0000313" key="3">
    <source>
        <dbReference type="EMBL" id="KAG7153999.1"/>
    </source>
</evidence>
<keyword evidence="2" id="KW-0812">Transmembrane</keyword>
<evidence type="ECO:0000256" key="2">
    <source>
        <dbReference type="SAM" id="Phobius"/>
    </source>
</evidence>
<evidence type="ECO:0000313" key="4">
    <source>
        <dbReference type="Proteomes" id="UP000747542"/>
    </source>
</evidence>
<feature type="transmembrane region" description="Helical" evidence="2">
    <location>
        <begin position="63"/>
        <end position="81"/>
    </location>
</feature>
<dbReference type="AlphaFoldDB" id="A0A8J5JJ07"/>
<gene>
    <name evidence="3" type="ORF">Hamer_G020057</name>
</gene>
<dbReference type="InterPro" id="IPR013783">
    <property type="entry name" value="Ig-like_fold"/>
</dbReference>
<feature type="region of interest" description="Disordered" evidence="1">
    <location>
        <begin position="27"/>
        <end position="50"/>
    </location>
</feature>
<comment type="caution">
    <text evidence="3">The sequence shown here is derived from an EMBL/GenBank/DDBJ whole genome shotgun (WGS) entry which is preliminary data.</text>
</comment>
<reference evidence="3" key="1">
    <citation type="journal article" date="2021" name="Sci. Adv.">
        <title>The American lobster genome reveals insights on longevity, neural, and immune adaptations.</title>
        <authorList>
            <person name="Polinski J.M."/>
            <person name="Zimin A.V."/>
            <person name="Clark K.F."/>
            <person name="Kohn A.B."/>
            <person name="Sadowski N."/>
            <person name="Timp W."/>
            <person name="Ptitsyn A."/>
            <person name="Khanna P."/>
            <person name="Romanova D.Y."/>
            <person name="Williams P."/>
            <person name="Greenwood S.J."/>
            <person name="Moroz L.L."/>
            <person name="Walt D.R."/>
            <person name="Bodnar A.G."/>
        </authorList>
    </citation>
    <scope>NUCLEOTIDE SEQUENCE</scope>
    <source>
        <strain evidence="3">GMGI-L3</strain>
    </source>
</reference>
<sequence length="338" mass="37360">MNLILCQTVPDRARPCQTVPDRARPCQTVPDRTRPCQTVPDPDARPYQTVPDRARPYQTMKKMAVMALFSLLVLIPVTMAVPDVNQLEGEADFRSVKLHWKYTAELGSLSHFTITYCEDQSWGKYRCKKQLLEEREGKQLSPQDANHKEFEVVVNGLRMATNYTLEVTPVLDTDPSDLSHLGQEVTIRTKGCELVSLPEEDNSVDEDLTPFDQSVFEVDPSELFDSSNNLFDSRLSQEIGRALKIASDVGPLGADGDPGDGSRGGSLLRPLALREARQGTEPSRSGFMSPQEEPQALEESSSMEAVVRDYGRGDATSNCVEQPVALVSVKAVGEETEA</sequence>
<dbReference type="EMBL" id="JAHLQT010045843">
    <property type="protein sequence ID" value="KAG7153999.1"/>
    <property type="molecule type" value="Genomic_DNA"/>
</dbReference>